<gene>
    <name evidence="2" type="ORF">HAP41_0000048030</name>
</gene>
<feature type="compositionally biased region" description="Basic and acidic residues" evidence="1">
    <location>
        <begin position="24"/>
        <end position="38"/>
    </location>
</feature>
<protein>
    <submittedName>
        <fullName evidence="2">Uncharacterized protein</fullName>
    </submittedName>
</protein>
<dbReference type="AlphaFoldDB" id="A0A8T5VNL0"/>
<accession>A0A8T5VNL0</accession>
<reference evidence="2" key="1">
    <citation type="journal article" date="2017" name="Syst. Appl. Microbiol.">
        <title>Soybeans inoculated with root zone soils of Canadian native legumes harbour diverse and novel Bradyrhizobium spp. that possess agricultural potential.</title>
        <authorList>
            <person name="Bromfield E.S.P."/>
            <person name="Cloutier S."/>
            <person name="Tambong J.T."/>
            <person name="Tran Thi T.V."/>
        </authorList>
    </citation>
    <scope>NUCLEOTIDE SEQUENCE</scope>
    <source>
        <strain evidence="2">1S5</strain>
    </source>
</reference>
<feature type="region of interest" description="Disordered" evidence="1">
    <location>
        <begin position="18"/>
        <end position="38"/>
    </location>
</feature>
<dbReference type="Proteomes" id="UP000551709">
    <property type="component" value="Plasmid pBb1S5a"/>
</dbReference>
<sequence length="184" mass="20366">MPRTELVAAIQAFTHYVRRPSHTPAEDTHGPQRTEKQLADWRSRVEAICSKMDAVADCPLSTLSEFEALRREMGTEFPATPPALLNRVADAVLHRGSADAGPLIVTEPEMPSTFSLHKIDEAIRDLEEKAAHGAEISREELASGILRITKRLRDELEAAVTVIDSLKDHTGLTVAASRPKQRER</sequence>
<proteinExistence type="predicted"/>
<dbReference type="EMBL" id="CP096256">
    <property type="protein sequence ID" value="UPT92292.1"/>
    <property type="molecule type" value="Genomic_DNA"/>
</dbReference>
<reference evidence="2" key="2">
    <citation type="submission" date="2022-04" db="EMBL/GenBank/DDBJ databases">
        <authorList>
            <person name="Bromfield E.S.P."/>
            <person name="Cloutier S."/>
        </authorList>
    </citation>
    <scope>NUCLEOTIDE SEQUENCE</scope>
    <source>
        <strain evidence="2">1S5</strain>
        <plasmid evidence="2">pBb1S5a</plasmid>
    </source>
</reference>
<name>A0A8T5VNL0_9BRAD</name>
<evidence type="ECO:0000256" key="1">
    <source>
        <dbReference type="SAM" id="MobiDB-lite"/>
    </source>
</evidence>
<evidence type="ECO:0000313" key="3">
    <source>
        <dbReference type="Proteomes" id="UP000551709"/>
    </source>
</evidence>
<dbReference type="RefSeq" id="WP_224581079.1">
    <property type="nucleotide sequence ID" value="NZ_CP096256.1"/>
</dbReference>
<keyword evidence="2" id="KW-0614">Plasmid</keyword>
<geneLocation type="plasmid" evidence="2 3">
    <name>pBb1S5a</name>
</geneLocation>
<evidence type="ECO:0000313" key="2">
    <source>
        <dbReference type="EMBL" id="UPT92292.1"/>
    </source>
</evidence>
<organism evidence="2 3">
    <name type="scientific">Bradyrhizobium barranii subsp. apii</name>
    <dbReference type="NCBI Taxonomy" id="2819348"/>
    <lineage>
        <taxon>Bacteria</taxon>
        <taxon>Pseudomonadati</taxon>
        <taxon>Pseudomonadota</taxon>
        <taxon>Alphaproteobacteria</taxon>
        <taxon>Hyphomicrobiales</taxon>
        <taxon>Nitrobacteraceae</taxon>
        <taxon>Bradyrhizobium</taxon>
        <taxon>Bradyrhizobium barranii</taxon>
    </lineage>
</organism>